<reference evidence="6" key="2">
    <citation type="submission" date="2010-01" db="EMBL/GenBank/DDBJ databases">
        <title>The complete genome of Conexibacter woesei DSM 14684.</title>
        <authorList>
            <consortium name="US DOE Joint Genome Institute (JGI-PGF)"/>
            <person name="Lucas S."/>
            <person name="Copeland A."/>
            <person name="Lapidus A."/>
            <person name="Glavina del Rio T."/>
            <person name="Dalin E."/>
            <person name="Tice H."/>
            <person name="Bruce D."/>
            <person name="Goodwin L."/>
            <person name="Pitluck S."/>
            <person name="Kyrpides N."/>
            <person name="Mavromatis K."/>
            <person name="Ivanova N."/>
            <person name="Mikhailova N."/>
            <person name="Chertkov O."/>
            <person name="Brettin T."/>
            <person name="Detter J.C."/>
            <person name="Han C."/>
            <person name="Larimer F."/>
            <person name="Land M."/>
            <person name="Hauser L."/>
            <person name="Markowitz V."/>
            <person name="Cheng J.-F."/>
            <person name="Hugenholtz P."/>
            <person name="Woyke T."/>
            <person name="Wu D."/>
            <person name="Pukall R."/>
            <person name="Steenblock K."/>
            <person name="Schneider S."/>
            <person name="Klenk H.-P."/>
            <person name="Eisen J.A."/>
        </authorList>
    </citation>
    <scope>NUCLEOTIDE SEQUENCE [LARGE SCALE GENOMIC DNA]</scope>
    <source>
        <strain evidence="6">DSM 14684 / CIP 108061 / JCM 11494 / NBRC 100937 / ID131577</strain>
    </source>
</reference>
<dbReference type="InterPro" id="IPR050204">
    <property type="entry name" value="AraC_XylS_family_regulators"/>
</dbReference>
<dbReference type="GO" id="GO:0003700">
    <property type="term" value="F:DNA-binding transcription factor activity"/>
    <property type="evidence" value="ECO:0007669"/>
    <property type="project" value="InterPro"/>
</dbReference>
<dbReference type="HOGENOM" id="CLU_066193_3_1_11"/>
<evidence type="ECO:0000313" key="6">
    <source>
        <dbReference type="Proteomes" id="UP000008229"/>
    </source>
</evidence>
<dbReference type="Pfam" id="PF20240">
    <property type="entry name" value="DUF6597"/>
    <property type="match status" value="1"/>
</dbReference>
<dbReference type="InterPro" id="IPR046532">
    <property type="entry name" value="DUF6597"/>
</dbReference>
<protein>
    <submittedName>
        <fullName evidence="5">Helix-turn-helix, AraC domain protein</fullName>
    </submittedName>
</protein>
<dbReference type="Gene3D" id="1.10.10.60">
    <property type="entry name" value="Homeodomain-like"/>
    <property type="match status" value="1"/>
</dbReference>
<reference evidence="5 6" key="1">
    <citation type="journal article" date="2010" name="Stand. Genomic Sci.">
        <title>Complete genome sequence of Conexibacter woesei type strain (ID131577).</title>
        <authorList>
            <person name="Pukall R."/>
            <person name="Lapidus A."/>
            <person name="Glavina Del Rio T."/>
            <person name="Copeland A."/>
            <person name="Tice H."/>
            <person name="Cheng J.-F."/>
            <person name="Lucas S."/>
            <person name="Chen F."/>
            <person name="Nolan M."/>
            <person name="Bruce D."/>
            <person name="Goodwin L."/>
            <person name="Pitluck S."/>
            <person name="Mavromatis K."/>
            <person name="Ivanova N."/>
            <person name="Ovchinnikova G."/>
            <person name="Pati A."/>
            <person name="Chen A."/>
            <person name="Palaniappan K."/>
            <person name="Land M."/>
            <person name="Hauser L."/>
            <person name="Chang Y.-J."/>
            <person name="Jeffries C.D."/>
            <person name="Chain P."/>
            <person name="Meincke L."/>
            <person name="Sims D."/>
            <person name="Brettin T."/>
            <person name="Detter J.C."/>
            <person name="Rohde M."/>
            <person name="Goeker M."/>
            <person name="Bristow J."/>
            <person name="Eisen J.A."/>
            <person name="Markowitz V."/>
            <person name="Kyrpides N.C."/>
            <person name="Klenk H.-P."/>
            <person name="Hugenholtz P."/>
        </authorList>
    </citation>
    <scope>NUCLEOTIDE SEQUENCE [LARGE SCALE GENOMIC DNA]</scope>
    <source>
        <strain evidence="6">DSM 14684 / CIP 108061 / JCM 11494 / NBRC 100937 / ID131577</strain>
    </source>
</reference>
<keyword evidence="1" id="KW-0805">Transcription regulation</keyword>
<dbReference type="PANTHER" id="PTHR46796">
    <property type="entry name" value="HTH-TYPE TRANSCRIPTIONAL ACTIVATOR RHAS-RELATED"/>
    <property type="match status" value="1"/>
</dbReference>
<accession>D3F8W0</accession>
<dbReference type="SMART" id="SM00342">
    <property type="entry name" value="HTH_ARAC"/>
    <property type="match status" value="1"/>
</dbReference>
<dbReference type="AlphaFoldDB" id="D3F8W0"/>
<dbReference type="PROSITE" id="PS01124">
    <property type="entry name" value="HTH_ARAC_FAMILY_2"/>
    <property type="match status" value="1"/>
</dbReference>
<dbReference type="Proteomes" id="UP000008229">
    <property type="component" value="Chromosome"/>
</dbReference>
<evidence type="ECO:0000256" key="2">
    <source>
        <dbReference type="ARBA" id="ARBA00023125"/>
    </source>
</evidence>
<dbReference type="InterPro" id="IPR018060">
    <property type="entry name" value="HTH_AraC"/>
</dbReference>
<gene>
    <name evidence="5" type="ordered locus">Cwoe_4542</name>
</gene>
<dbReference type="PANTHER" id="PTHR46796:SF15">
    <property type="entry name" value="BLL1074 PROTEIN"/>
    <property type="match status" value="1"/>
</dbReference>
<dbReference type="STRING" id="469383.Cwoe_4542"/>
<dbReference type="OrthoDB" id="9815799at2"/>
<feature type="domain" description="HTH araC/xylS-type" evidence="4">
    <location>
        <begin position="158"/>
        <end position="264"/>
    </location>
</feature>
<keyword evidence="6" id="KW-1185">Reference proteome</keyword>
<dbReference type="eggNOG" id="COG2207">
    <property type="taxonomic scope" value="Bacteria"/>
</dbReference>
<dbReference type="EMBL" id="CP001854">
    <property type="protein sequence ID" value="ADB52955.1"/>
    <property type="molecule type" value="Genomic_DNA"/>
</dbReference>
<name>D3F8W0_CONWI</name>
<dbReference type="KEGG" id="cwo:Cwoe_4542"/>
<keyword evidence="3" id="KW-0804">Transcription</keyword>
<dbReference type="GO" id="GO:0043565">
    <property type="term" value="F:sequence-specific DNA binding"/>
    <property type="evidence" value="ECO:0007669"/>
    <property type="project" value="InterPro"/>
</dbReference>
<dbReference type="RefSeq" id="WP_012936006.1">
    <property type="nucleotide sequence ID" value="NC_013739.1"/>
</dbReference>
<evidence type="ECO:0000313" key="5">
    <source>
        <dbReference type="EMBL" id="ADB52955.1"/>
    </source>
</evidence>
<evidence type="ECO:0000256" key="3">
    <source>
        <dbReference type="ARBA" id="ARBA00023163"/>
    </source>
</evidence>
<evidence type="ECO:0000259" key="4">
    <source>
        <dbReference type="PROSITE" id="PS01124"/>
    </source>
</evidence>
<organism evidence="5 6">
    <name type="scientific">Conexibacter woesei (strain DSM 14684 / CCUG 47730 / CIP 108061 / JCM 11494 / NBRC 100937 / ID131577)</name>
    <dbReference type="NCBI Taxonomy" id="469383"/>
    <lineage>
        <taxon>Bacteria</taxon>
        <taxon>Bacillati</taxon>
        <taxon>Actinomycetota</taxon>
        <taxon>Thermoleophilia</taxon>
        <taxon>Solirubrobacterales</taxon>
        <taxon>Conexibacteraceae</taxon>
        <taxon>Conexibacter</taxon>
    </lineage>
</organism>
<keyword evidence="2" id="KW-0238">DNA-binding</keyword>
<sequence length="265" mass="27788">MPPARTDAPPPPSSVYRELRPSSALEDLLACRWYQQVADDRVQRVVPDGCADVVWIAGRELVVAGPATHAALASLPAGSATVGVRFRPGTGAAALGVPLDALRDVTIPLAEVWGAERADRLADALAAEAGAAAGATLAQLDRLERAVLAARADAPPVDRLVLAAAQRFAGAPASVRVRDVGDALGVSERQLLRRFRAAVGYGPKTLARVLRFQRFLQSAWEMPAPGSGPGLSRLAFDAGYADQAHLARECRDLAGVSPRRLLAGS</sequence>
<evidence type="ECO:0000256" key="1">
    <source>
        <dbReference type="ARBA" id="ARBA00023015"/>
    </source>
</evidence>
<dbReference type="Pfam" id="PF12833">
    <property type="entry name" value="HTH_18"/>
    <property type="match status" value="1"/>
</dbReference>
<proteinExistence type="predicted"/>